<dbReference type="Gene3D" id="3.40.50.300">
    <property type="entry name" value="P-loop containing nucleotide triphosphate hydrolases"/>
    <property type="match status" value="1"/>
</dbReference>
<organism evidence="8 9">
    <name type="scientific">Brevibacterium luteolum</name>
    <dbReference type="NCBI Taxonomy" id="199591"/>
    <lineage>
        <taxon>Bacteria</taxon>
        <taxon>Bacillati</taxon>
        <taxon>Actinomycetota</taxon>
        <taxon>Actinomycetes</taxon>
        <taxon>Micrococcales</taxon>
        <taxon>Brevibacteriaceae</taxon>
        <taxon>Brevibacterium</taxon>
    </lineage>
</organism>
<dbReference type="RefSeq" id="WP_102160229.1">
    <property type="nucleotide sequence ID" value="NZ_BAAAKH010000001.1"/>
</dbReference>
<dbReference type="InterPro" id="IPR027417">
    <property type="entry name" value="P-loop_NTPase"/>
</dbReference>
<dbReference type="Proteomes" id="UP000549517">
    <property type="component" value="Unassembled WGS sequence"/>
</dbReference>
<dbReference type="Pfam" id="PF22740">
    <property type="entry name" value="PapZ_C"/>
    <property type="match status" value="1"/>
</dbReference>
<feature type="domain" description="RapZ-like N-terminal" evidence="5">
    <location>
        <begin position="17"/>
        <end position="172"/>
    </location>
</feature>
<feature type="domain" description="RapZ C-terminal" evidence="6">
    <location>
        <begin position="179"/>
        <end position="298"/>
    </location>
</feature>
<dbReference type="SUPFAM" id="SSF52540">
    <property type="entry name" value="P-loop containing nucleoside triphosphate hydrolases"/>
    <property type="match status" value="1"/>
</dbReference>
<evidence type="ECO:0000256" key="3">
    <source>
        <dbReference type="ARBA" id="ARBA00023134"/>
    </source>
</evidence>
<dbReference type="PANTHER" id="PTHR30448:SF0">
    <property type="entry name" value="RNASE ADAPTER PROTEIN RAPZ"/>
    <property type="match status" value="1"/>
</dbReference>
<evidence type="ECO:0000256" key="2">
    <source>
        <dbReference type="ARBA" id="ARBA00022840"/>
    </source>
</evidence>
<evidence type="ECO:0000313" key="7">
    <source>
        <dbReference type="EMBL" id="NNG79192.1"/>
    </source>
</evidence>
<sequence>MTDASSPVAIEGTGDDVEVLLLTGMSGAGRSTAANALEDMDWYVVDNLPLQMIPPLVELVARADGSLPKVAVVTNVRTRQMFSELNQTLSAYRSQGLNIKVLFLDANDDALVRRFESVRRPHPLQGEGTLIDGITEERKALAPLRDQSDILIDTSDLNVHQLRANVHSLLSGSDSNQLRITVQSFGFKYGVPVDADFMADVRFLPNPYWIPQLRGQNGTDAPVRDYVLSQNGALAFVDRYLGALDVVIEGYEHENRSHMTIALGCTGGKHRSVAMSEELGRRLAERTTASVTVRHRDLGRE</sequence>
<evidence type="ECO:0000256" key="1">
    <source>
        <dbReference type="ARBA" id="ARBA00022741"/>
    </source>
</evidence>
<proteinExistence type="inferred from homology"/>
<feature type="binding site" evidence="4">
    <location>
        <begin position="24"/>
        <end position="31"/>
    </location>
    <ligand>
        <name>ATP</name>
        <dbReference type="ChEBI" id="CHEBI:30616"/>
    </ligand>
</feature>
<dbReference type="PIRSF" id="PIRSF005052">
    <property type="entry name" value="P-loopkin"/>
    <property type="match status" value="1"/>
</dbReference>
<dbReference type="Pfam" id="PF03668">
    <property type="entry name" value="RapZ-like_N"/>
    <property type="match status" value="1"/>
</dbReference>
<reference evidence="8 9" key="1">
    <citation type="submission" date="2017-09" db="EMBL/GenBank/DDBJ databases">
        <title>Bacterial strain isolated from the female urinary microbiota.</title>
        <authorList>
            <person name="Thomas-White K."/>
            <person name="Kumar N."/>
            <person name="Forster S."/>
            <person name="Putonti C."/>
            <person name="Lawley T."/>
            <person name="Wolfe A.J."/>
        </authorList>
    </citation>
    <scope>NUCLEOTIDE SEQUENCE [LARGE SCALE GENOMIC DNA]</scope>
    <source>
        <strain evidence="8 9">UMB0680</strain>
    </source>
</reference>
<dbReference type="EMBL" id="PNFZ01000001">
    <property type="protein sequence ID" value="PMB99301.1"/>
    <property type="molecule type" value="Genomic_DNA"/>
</dbReference>
<dbReference type="InterPro" id="IPR005337">
    <property type="entry name" value="RapZ-like"/>
</dbReference>
<reference evidence="7 10" key="2">
    <citation type="submission" date="2020-05" db="EMBL/GenBank/DDBJ databases">
        <title>MicrobeNet Type strains.</title>
        <authorList>
            <person name="Nicholson A.C."/>
        </authorList>
    </citation>
    <scope>NUCLEOTIDE SEQUENCE [LARGE SCALE GENOMIC DNA]</scope>
    <source>
        <strain evidence="7 10">CCUG 46604</strain>
    </source>
</reference>
<accession>A0A2N6PKU9</accession>
<dbReference type="Proteomes" id="UP000235703">
    <property type="component" value="Unassembled WGS sequence"/>
</dbReference>
<keyword evidence="9" id="KW-1185">Reference proteome</keyword>
<evidence type="ECO:0000313" key="10">
    <source>
        <dbReference type="Proteomes" id="UP000549517"/>
    </source>
</evidence>
<dbReference type="EMBL" id="JABEMC010000003">
    <property type="protein sequence ID" value="NNG79192.1"/>
    <property type="molecule type" value="Genomic_DNA"/>
</dbReference>
<dbReference type="NCBIfam" id="NF003828">
    <property type="entry name" value="PRK05416.1"/>
    <property type="match status" value="1"/>
</dbReference>
<dbReference type="PANTHER" id="PTHR30448">
    <property type="entry name" value="RNASE ADAPTER PROTEIN RAPZ"/>
    <property type="match status" value="1"/>
</dbReference>
<keyword evidence="2 4" id="KW-0067">ATP-binding</keyword>
<name>A0A2N6PKU9_9MICO</name>
<dbReference type="GO" id="GO:0005524">
    <property type="term" value="F:ATP binding"/>
    <property type="evidence" value="ECO:0007669"/>
    <property type="project" value="UniProtKB-UniRule"/>
</dbReference>
<evidence type="ECO:0000313" key="9">
    <source>
        <dbReference type="Proteomes" id="UP000235703"/>
    </source>
</evidence>
<keyword evidence="3 4" id="KW-0342">GTP-binding</keyword>
<dbReference type="GO" id="GO:0005525">
    <property type="term" value="F:GTP binding"/>
    <property type="evidence" value="ECO:0007669"/>
    <property type="project" value="UniProtKB-UniRule"/>
</dbReference>
<dbReference type="HAMAP" id="MF_00636">
    <property type="entry name" value="RapZ_like"/>
    <property type="match status" value="1"/>
</dbReference>
<protein>
    <submittedName>
        <fullName evidence="8">RNase adapter RapZ</fullName>
    </submittedName>
</protein>
<evidence type="ECO:0000313" key="8">
    <source>
        <dbReference type="EMBL" id="PMB99301.1"/>
    </source>
</evidence>
<keyword evidence="1 4" id="KW-0547">Nucleotide-binding</keyword>
<gene>
    <name evidence="7" type="primary">rapZ</name>
    <name evidence="8" type="ORF">CJ198_01860</name>
    <name evidence="7" type="ORF">HLA91_07365</name>
</gene>
<dbReference type="AlphaFoldDB" id="A0A2N6PKU9"/>
<comment type="caution">
    <text evidence="4">Lacks conserved residue(s) required for the propagation of feature annotation.</text>
</comment>
<evidence type="ECO:0000259" key="6">
    <source>
        <dbReference type="Pfam" id="PF22740"/>
    </source>
</evidence>
<evidence type="ECO:0000259" key="5">
    <source>
        <dbReference type="Pfam" id="PF03668"/>
    </source>
</evidence>
<comment type="caution">
    <text evidence="8">The sequence shown here is derived from an EMBL/GenBank/DDBJ whole genome shotgun (WGS) entry which is preliminary data.</text>
</comment>
<dbReference type="OrthoDB" id="9784461at2"/>
<dbReference type="InterPro" id="IPR053931">
    <property type="entry name" value="RapZ_C"/>
</dbReference>
<evidence type="ECO:0000256" key="4">
    <source>
        <dbReference type="HAMAP-Rule" id="MF_00636"/>
    </source>
</evidence>
<dbReference type="InterPro" id="IPR053930">
    <property type="entry name" value="RapZ-like_N"/>
</dbReference>